<dbReference type="InterPro" id="IPR057191">
    <property type="entry name" value="DUF7869"/>
</dbReference>
<dbReference type="Pfam" id="PF25273">
    <property type="entry name" value="DUF7869"/>
    <property type="match status" value="1"/>
</dbReference>
<feature type="compositionally biased region" description="Low complexity" evidence="1">
    <location>
        <begin position="792"/>
        <end position="830"/>
    </location>
</feature>
<dbReference type="PANTHER" id="PTHR33153:SF3">
    <property type="entry name" value="TRAFFICKING PROTEIN PARTICLE COMPLEX SUBUNIT 11 DOMAIN-CONTAINING PROTEIN"/>
    <property type="match status" value="1"/>
</dbReference>
<organism evidence="3">
    <name type="scientific">Cladocopium goreaui</name>
    <dbReference type="NCBI Taxonomy" id="2562237"/>
    <lineage>
        <taxon>Eukaryota</taxon>
        <taxon>Sar</taxon>
        <taxon>Alveolata</taxon>
        <taxon>Dinophyceae</taxon>
        <taxon>Suessiales</taxon>
        <taxon>Symbiodiniaceae</taxon>
        <taxon>Cladocopium</taxon>
    </lineage>
</organism>
<evidence type="ECO:0000259" key="2">
    <source>
        <dbReference type="Pfam" id="PF25273"/>
    </source>
</evidence>
<keyword evidence="5" id="KW-1185">Reference proteome</keyword>
<comment type="caution">
    <text evidence="3">The sequence shown here is derived from an EMBL/GenBank/DDBJ whole genome shotgun (WGS) entry which is preliminary data.</text>
</comment>
<evidence type="ECO:0000313" key="5">
    <source>
        <dbReference type="Proteomes" id="UP001152797"/>
    </source>
</evidence>
<feature type="domain" description="DUF7869" evidence="2">
    <location>
        <begin position="378"/>
        <end position="544"/>
    </location>
</feature>
<feature type="compositionally biased region" description="Basic residues" evidence="1">
    <location>
        <begin position="774"/>
        <end position="785"/>
    </location>
</feature>
<accession>A0A9P1C270</accession>
<dbReference type="AlphaFoldDB" id="A0A9P1C270"/>
<evidence type="ECO:0000256" key="1">
    <source>
        <dbReference type="SAM" id="MobiDB-lite"/>
    </source>
</evidence>
<reference evidence="3" key="1">
    <citation type="submission" date="2022-10" db="EMBL/GenBank/DDBJ databases">
        <authorList>
            <person name="Chen Y."/>
            <person name="Dougan E. K."/>
            <person name="Chan C."/>
            <person name="Rhodes N."/>
            <person name="Thang M."/>
        </authorList>
    </citation>
    <scope>NUCLEOTIDE SEQUENCE</scope>
</reference>
<dbReference type="PANTHER" id="PTHR33153">
    <property type="entry name" value="MYND-TYPE DOMAIN-CONTAINING PROTEIN"/>
    <property type="match status" value="1"/>
</dbReference>
<protein>
    <submittedName>
        <fullName evidence="4">Integrase catalytic domain-containing protein</fullName>
    </submittedName>
</protein>
<feature type="compositionally biased region" description="Low complexity" evidence="1">
    <location>
        <begin position="745"/>
        <end position="773"/>
    </location>
</feature>
<feature type="region of interest" description="Disordered" evidence="1">
    <location>
        <begin position="1"/>
        <end position="30"/>
    </location>
</feature>
<name>A0A9P1C270_9DINO</name>
<dbReference type="Proteomes" id="UP001152797">
    <property type="component" value="Unassembled WGS sequence"/>
</dbReference>
<evidence type="ECO:0000313" key="4">
    <source>
        <dbReference type="EMBL" id="CAL4771419.1"/>
    </source>
</evidence>
<proteinExistence type="predicted"/>
<dbReference type="EMBL" id="CAMXCT030000861">
    <property type="protein sequence ID" value="CAL4771419.1"/>
    <property type="molecule type" value="Genomic_DNA"/>
</dbReference>
<gene>
    <name evidence="3" type="ORF">C1SCF055_LOCUS11659</name>
</gene>
<dbReference type="EMBL" id="CAMXCT020000861">
    <property type="protein sequence ID" value="CAL1137482.1"/>
    <property type="molecule type" value="Genomic_DNA"/>
</dbReference>
<feature type="region of interest" description="Disordered" evidence="1">
    <location>
        <begin position="720"/>
        <end position="838"/>
    </location>
</feature>
<evidence type="ECO:0000313" key="3">
    <source>
        <dbReference type="EMBL" id="CAI3984107.1"/>
    </source>
</evidence>
<dbReference type="EMBL" id="CAMXCT010000861">
    <property type="protein sequence ID" value="CAI3984107.1"/>
    <property type="molecule type" value="Genomic_DNA"/>
</dbReference>
<reference evidence="4 5" key="2">
    <citation type="submission" date="2024-05" db="EMBL/GenBank/DDBJ databases">
        <authorList>
            <person name="Chen Y."/>
            <person name="Shah S."/>
            <person name="Dougan E. K."/>
            <person name="Thang M."/>
            <person name="Chan C."/>
        </authorList>
    </citation>
    <scope>NUCLEOTIDE SEQUENCE [LARGE SCALE GENOMIC DNA]</scope>
</reference>
<sequence length="1131" mass="125162">MGENQSVAMGDDLPTESDVGSDGSLPSLASEGLGEQDHVVSWHCHCKDGPCVPPNSDIETGCKVLREGLLACEPEVRRRRVWLSLRELRVVKQIPKGTYLINESPVCRKIWQKAHLVGSGTLHALQEAVHCDGPPADGRKKGMQCHPRSVSLTAGQQDVNKFCYHAWANWAKHIPTEEGSAFPTENQDLQPRPLPLGLCDHVVASDESQGQMDGVPEPLLGADAALAVESRRFLPHQTFQEFYEMYVNWSEDPVHLSSFRRIYMKSTWQDKLRIADSQHHGKCSTCERLKMLRKQVTTSTQEKQVQEAHSGHVKSVMLDRNCDALAQQLGADSVQVCGGVPKIPNRERALLSWTQDSMDQAKFRCPRHVSMAKVLADSWRPQLAAHGIIIDGVGKMLFLADMDVGKGADVQCTVTCRALEVVAERLADRGVDMPLHFRCVSDNATSDSKNNTFLKLLGILTARGRVNSAVFCQGRVGHTHNRQDASFSHVATVLSKAQTLQDPQAFKERIEFNLMDYHVEQAAMDFQAWLFPVGTRITGFNQTKEATKQNLEACHSYKLVRRECLPEKWRSLVVTAPFLSHLEAHPRDVILFSKQYMASSQLSQKPMLYMPWELVSKLSPKPMPEPIPRHCFSERQAKEFLKTASLMESWKYKDSALYLQNLVRNNQQGSSPSWVLPPVKWVFQIDTDEGKVCVEGLADQLDLGFAFTSPLDITVVKDAKPAKKNAKPEANVQGAPPGHHAIEKGAPPGQHPAAPQPAVEPEAKVKAAAAPKATRGRGRGQGRGRGRGESVPAAASSGEAAHAAHPSAEAAAAPAPAESAAAAAAQPGEPTTKRRRISVPPGIKLGCSKCNRCEVGCTTCRPKAGLIESEKKGVWILKSDDGAMSDNVSVERVNATIEINSHDVVDVSELFSRPRLVPRCQYFSLVGGESFDVKDDEELDLGGVNGRASVWSHIRLYQPRVFILSPPCTLYSALMHLWCRRAMGEDKYQRRREEADRLLYFAVEIAEYQRRQNLHFLFEHPDGASSWETGALRRLCGQDGVLVSRFDQCRFGLVCPGTGEPIRKRTRFVHNLPDIDRVFGNAFCTCSTDHRQIQGSEAGVQLSSHCESYPQEMVNAMLSAIRAEISVEMLD</sequence>